<proteinExistence type="predicted"/>
<evidence type="ECO:0000313" key="3">
    <source>
        <dbReference type="EMBL" id="OSX71260.1"/>
    </source>
</evidence>
<dbReference type="GO" id="GO:0016540">
    <property type="term" value="P:protein autoprocessing"/>
    <property type="evidence" value="ECO:0007669"/>
    <property type="project" value="InterPro"/>
</dbReference>
<dbReference type="InterPro" id="IPR001767">
    <property type="entry name" value="Hedgehog_Hint"/>
</dbReference>
<sequence length="996" mass="97588">MSVPSGTGAPAERRCAAPPPPPPPSLPPAAVTGASRASVRRRRRRRAPPPPGATAGAGAPPRPPAAPLASRSRAPARGAPATAPAAAGGAAGARGGDDPPWRRRVPTARGGGGRAAPPPPAPPRPGPTRGAGGSGGGGGGGGCTRPPPHGGAPPPPPATRAAAARRRRAPRPRRAAAAGGRPPRRPPPRRRAAGRRPCRGRAGVARPDPLAAPPARRRRGRPAAAAGASSSSPPLLSPPPPPPPGAAAAAAAALAGGHRPGARGVAGRPGGHAAASTRSSVTRVGRSSADTAGRAAVPAAARPLVSRTALVVGGAYDRLSGDASACPPTVAIRRVALDAGAETVAIAPSDVTVGGSACTATAARTVLAGVYGSAFRSVFAGHPVALAEIDKDHLFMPTTLIGGGNWTCGAWVLAAGDDVIFSCPDLVPLLALPGGCAYAYRGGNFRWAAESLPPQPPLATPVAFAPTLVAAAAGRPRWWGTWVDATSGGWGARRVDADGEDHGIVPAGGWEDRSPWSDAADDSNSDGAVSVGGQVVANDDAPQCFPGDASVTLASGAVLPVSALRVGNVVVTGPDGRTAAVYGFSHADASGAARFVTLTTRFGALTATAGHYVPIAPAACVGRGAPPAGACAADGVRLVAAAAVAVGDALLAVPPPPPPSSTASAAGAACGATRGAPRAVWAAVTAVAVDAVPARRGVYNPHTTDGTIVVNGHVASTYTAAVAPAVAAVALAPARAAYAIGWGGVPPTMAPSRTLLFLLAIALAAVAVAAVAADDAEARRSDSPLDVTARPRRTKQRDTAGATVTDGSRPRRANKGDTTALTPTPKPDGNGDTAGALPAPKSGTAGAKLAPTPVGTGARSGLTVGIAHVCKGDAACAAATTAVDAFHTALAIAPCAAADVRVNRLAVLGDAAARLAAASAEPCGPVSTTDADVVAAARVGVRGGGVDPCSAFPLTVKRKGEEWKFSGVNPPLCCGDEFVVNGFCCPGDDGALTKPL</sequence>
<feature type="domain" description="Hedgehog protein Hint" evidence="2">
    <location>
        <begin position="542"/>
        <end position="652"/>
    </location>
</feature>
<evidence type="ECO:0000256" key="1">
    <source>
        <dbReference type="SAM" id="MobiDB-lite"/>
    </source>
</evidence>
<feature type="compositionally biased region" description="Pro residues" evidence="1">
    <location>
        <begin position="145"/>
        <end position="158"/>
    </location>
</feature>
<evidence type="ECO:0000313" key="4">
    <source>
        <dbReference type="Proteomes" id="UP000218209"/>
    </source>
</evidence>
<dbReference type="InterPro" id="IPR036844">
    <property type="entry name" value="Hint_dom_sf"/>
</dbReference>
<gene>
    <name evidence="3" type="ORF">BU14_0572s0009</name>
</gene>
<dbReference type="PANTHER" id="PTHR11889:SF31">
    <property type="entry name" value="PROTEIN HEDGEHOG"/>
    <property type="match status" value="1"/>
</dbReference>
<reference evidence="3 4" key="1">
    <citation type="submission" date="2017-03" db="EMBL/GenBank/DDBJ databases">
        <title>WGS assembly of Porphyra umbilicalis.</title>
        <authorList>
            <person name="Brawley S.H."/>
            <person name="Blouin N.A."/>
            <person name="Ficko-Blean E."/>
            <person name="Wheeler G.L."/>
            <person name="Lohr M."/>
            <person name="Goodson H.V."/>
            <person name="Jenkins J.W."/>
            <person name="Blaby-Haas C.E."/>
            <person name="Helliwell K.E."/>
            <person name="Chan C."/>
            <person name="Marriage T."/>
            <person name="Bhattacharya D."/>
            <person name="Klein A.S."/>
            <person name="Badis Y."/>
            <person name="Brodie J."/>
            <person name="Cao Y."/>
            <person name="Collen J."/>
            <person name="Dittami S.M."/>
            <person name="Gachon C.M."/>
            <person name="Green B.R."/>
            <person name="Karpowicz S."/>
            <person name="Kim J.W."/>
            <person name="Kudahl U."/>
            <person name="Lin S."/>
            <person name="Michel G."/>
            <person name="Mittag M."/>
            <person name="Olson B.J."/>
            <person name="Pangilinan J."/>
            <person name="Peng Y."/>
            <person name="Qiu H."/>
            <person name="Shu S."/>
            <person name="Singer J.T."/>
            <person name="Smith A.G."/>
            <person name="Sprecher B.N."/>
            <person name="Wagner V."/>
            <person name="Wang W."/>
            <person name="Wang Z.-Y."/>
            <person name="Yan J."/>
            <person name="Yarish C."/>
            <person name="Zoeuner-Riek S."/>
            <person name="Zhuang Y."/>
            <person name="Zou Y."/>
            <person name="Lindquist E.A."/>
            <person name="Grimwood J."/>
            <person name="Barry K."/>
            <person name="Rokhsar D.S."/>
            <person name="Schmutz J."/>
            <person name="Stiller J.W."/>
            <person name="Grossman A.R."/>
            <person name="Prochnik S.E."/>
        </authorList>
    </citation>
    <scope>NUCLEOTIDE SEQUENCE [LARGE SCALE GENOMIC DNA]</scope>
    <source>
        <strain evidence="3">4086291</strain>
    </source>
</reference>
<dbReference type="PANTHER" id="PTHR11889">
    <property type="entry name" value="HEDGEHOG"/>
    <property type="match status" value="1"/>
</dbReference>
<dbReference type="Pfam" id="PF01079">
    <property type="entry name" value="Hint"/>
    <property type="match status" value="1"/>
</dbReference>
<accession>A0A1X6NRV7</accession>
<feature type="compositionally biased region" description="Low complexity" evidence="1">
    <location>
        <begin position="200"/>
        <end position="209"/>
    </location>
</feature>
<feature type="region of interest" description="Disordered" evidence="1">
    <location>
        <begin position="1"/>
        <end position="294"/>
    </location>
</feature>
<dbReference type="Gene3D" id="2.170.16.10">
    <property type="entry name" value="Hedgehog/Intein (Hint) domain"/>
    <property type="match status" value="1"/>
</dbReference>
<feature type="compositionally biased region" description="Pro residues" evidence="1">
    <location>
        <begin position="116"/>
        <end position="126"/>
    </location>
</feature>
<keyword evidence="4" id="KW-1185">Reference proteome</keyword>
<dbReference type="SUPFAM" id="SSF51294">
    <property type="entry name" value="Hedgehog/intein (Hint) domain"/>
    <property type="match status" value="1"/>
</dbReference>
<feature type="compositionally biased region" description="Basic residues" evidence="1">
    <location>
        <begin position="163"/>
        <end position="174"/>
    </location>
</feature>
<feature type="compositionally biased region" description="Low complexity" evidence="1">
    <location>
        <begin position="67"/>
        <end position="88"/>
    </location>
</feature>
<dbReference type="AlphaFoldDB" id="A0A1X6NRV7"/>
<feature type="compositionally biased region" description="Gly residues" evidence="1">
    <location>
        <begin position="129"/>
        <end position="143"/>
    </location>
</feature>
<name>A0A1X6NRV7_PORUM</name>
<dbReference type="Proteomes" id="UP000218209">
    <property type="component" value="Unassembled WGS sequence"/>
</dbReference>
<feature type="compositionally biased region" description="Low complexity" evidence="1">
    <location>
        <begin position="28"/>
        <end position="37"/>
    </location>
</feature>
<feature type="compositionally biased region" description="Low complexity" evidence="1">
    <location>
        <begin position="246"/>
        <end position="294"/>
    </location>
</feature>
<evidence type="ECO:0000259" key="2">
    <source>
        <dbReference type="Pfam" id="PF01079"/>
    </source>
</evidence>
<feature type="compositionally biased region" description="Basic residues" evidence="1">
    <location>
        <begin position="182"/>
        <end position="199"/>
    </location>
</feature>
<feature type="compositionally biased region" description="Pro residues" evidence="1">
    <location>
        <begin position="235"/>
        <end position="245"/>
    </location>
</feature>
<feature type="compositionally biased region" description="Basic residues" evidence="1">
    <location>
        <begin position="38"/>
        <end position="47"/>
    </location>
</feature>
<feature type="region of interest" description="Disordered" evidence="1">
    <location>
        <begin position="506"/>
        <end position="525"/>
    </location>
</feature>
<dbReference type="EMBL" id="KV919153">
    <property type="protein sequence ID" value="OSX71260.1"/>
    <property type="molecule type" value="Genomic_DNA"/>
</dbReference>
<feature type="compositionally biased region" description="Low complexity" evidence="1">
    <location>
        <begin position="222"/>
        <end position="234"/>
    </location>
</feature>
<feature type="compositionally biased region" description="Pro residues" evidence="1">
    <location>
        <begin position="17"/>
        <end position="27"/>
    </location>
</feature>
<feature type="region of interest" description="Disordered" evidence="1">
    <location>
        <begin position="777"/>
        <end position="852"/>
    </location>
</feature>
<dbReference type="InterPro" id="IPR050387">
    <property type="entry name" value="Hedgehog_Signaling"/>
</dbReference>
<organism evidence="3 4">
    <name type="scientific">Porphyra umbilicalis</name>
    <name type="common">Purple laver</name>
    <name type="synonym">Red alga</name>
    <dbReference type="NCBI Taxonomy" id="2786"/>
    <lineage>
        <taxon>Eukaryota</taxon>
        <taxon>Rhodophyta</taxon>
        <taxon>Bangiophyceae</taxon>
        <taxon>Bangiales</taxon>
        <taxon>Bangiaceae</taxon>
        <taxon>Porphyra</taxon>
    </lineage>
</organism>
<protein>
    <recommendedName>
        <fullName evidence="2">Hedgehog protein Hint domain-containing protein</fullName>
    </recommendedName>
</protein>